<name>A0A328WTS6_9FLAO</name>
<evidence type="ECO:0000313" key="13">
    <source>
        <dbReference type="Proteomes" id="UP000249518"/>
    </source>
</evidence>
<dbReference type="InterPro" id="IPR014001">
    <property type="entry name" value="Helicase_ATP-bd"/>
</dbReference>
<keyword evidence="13" id="KW-1185">Reference proteome</keyword>
<dbReference type="AlphaFoldDB" id="A0A328WTS6"/>
<keyword evidence="2 7" id="KW-0547">Nucleotide-binding</keyword>
<dbReference type="EMBL" id="QLSV01000005">
    <property type="protein sequence ID" value="RAR48556.1"/>
    <property type="molecule type" value="Genomic_DNA"/>
</dbReference>
<dbReference type="GO" id="GO:0005840">
    <property type="term" value="C:ribosome"/>
    <property type="evidence" value="ECO:0007669"/>
    <property type="project" value="TreeGrafter"/>
</dbReference>
<dbReference type="CDD" id="cd12252">
    <property type="entry name" value="RRM_DbpA"/>
    <property type="match status" value="1"/>
</dbReference>
<dbReference type="PANTHER" id="PTHR47963:SF8">
    <property type="entry name" value="ATP-DEPENDENT RNA HELICASE DEAD"/>
    <property type="match status" value="1"/>
</dbReference>
<comment type="caution">
    <text evidence="12">The sequence shown here is derived from an EMBL/GenBank/DDBJ whole genome shotgun (WGS) entry which is preliminary data.</text>
</comment>
<comment type="similarity">
    <text evidence="7">Belongs to the DEAD box helicase family.</text>
</comment>
<dbReference type="OrthoDB" id="9785240at2"/>
<dbReference type="PROSITE" id="PS51195">
    <property type="entry name" value="Q_MOTIF"/>
    <property type="match status" value="1"/>
</dbReference>
<dbReference type="InterPro" id="IPR005580">
    <property type="entry name" value="DbpA/CsdA_RNA-bd_dom"/>
</dbReference>
<dbReference type="InterPro" id="IPR014014">
    <property type="entry name" value="RNA_helicase_DEAD_Q_motif"/>
</dbReference>
<reference evidence="12 13" key="1">
    <citation type="submission" date="2018-06" db="EMBL/GenBank/DDBJ databases">
        <title>Genomic Encyclopedia of Type Strains, Phase III (KMG-III): the genomes of soil and plant-associated and newly described type strains.</title>
        <authorList>
            <person name="Whitman W."/>
        </authorList>
    </citation>
    <scope>NUCLEOTIDE SEQUENCE [LARGE SCALE GENOMIC DNA]</scope>
    <source>
        <strain evidence="12 13">CGMCC 1.12504</strain>
    </source>
</reference>
<feature type="domain" description="Helicase C-terminal" evidence="10">
    <location>
        <begin position="225"/>
        <end position="378"/>
    </location>
</feature>
<dbReference type="GO" id="GO:0003724">
    <property type="term" value="F:RNA helicase activity"/>
    <property type="evidence" value="ECO:0007669"/>
    <property type="project" value="UniProtKB-EC"/>
</dbReference>
<dbReference type="InterPro" id="IPR035979">
    <property type="entry name" value="RBD_domain_sf"/>
</dbReference>
<dbReference type="Pfam" id="PF00270">
    <property type="entry name" value="DEAD"/>
    <property type="match status" value="1"/>
</dbReference>
<dbReference type="InterPro" id="IPR027417">
    <property type="entry name" value="P-loop_NTPase"/>
</dbReference>
<dbReference type="GO" id="GO:0005829">
    <property type="term" value="C:cytosol"/>
    <property type="evidence" value="ECO:0007669"/>
    <property type="project" value="TreeGrafter"/>
</dbReference>
<feature type="domain" description="Helicase ATP-binding" evidence="9">
    <location>
        <begin position="34"/>
        <end position="205"/>
    </location>
</feature>
<feature type="region of interest" description="Disordered" evidence="8">
    <location>
        <begin position="533"/>
        <end position="623"/>
    </location>
</feature>
<keyword evidence="4 7" id="KW-0347">Helicase</keyword>
<dbReference type="PANTHER" id="PTHR47963">
    <property type="entry name" value="DEAD-BOX ATP-DEPENDENT RNA HELICASE 47, MITOCHONDRIAL"/>
    <property type="match status" value="1"/>
</dbReference>
<dbReference type="GO" id="GO:0005524">
    <property type="term" value="F:ATP binding"/>
    <property type="evidence" value="ECO:0007669"/>
    <property type="project" value="UniProtKB-KW"/>
</dbReference>
<dbReference type="Gene3D" id="3.30.70.330">
    <property type="match status" value="1"/>
</dbReference>
<dbReference type="PROSITE" id="PS51192">
    <property type="entry name" value="HELICASE_ATP_BIND_1"/>
    <property type="match status" value="1"/>
</dbReference>
<dbReference type="GO" id="GO:0016787">
    <property type="term" value="F:hydrolase activity"/>
    <property type="evidence" value="ECO:0007669"/>
    <property type="project" value="UniProtKB-KW"/>
</dbReference>
<evidence type="ECO:0000256" key="2">
    <source>
        <dbReference type="ARBA" id="ARBA00022741"/>
    </source>
</evidence>
<dbReference type="PROSITE" id="PS51194">
    <property type="entry name" value="HELICASE_CTER"/>
    <property type="match status" value="1"/>
</dbReference>
<dbReference type="CDD" id="cd18787">
    <property type="entry name" value="SF2_C_DEAD"/>
    <property type="match status" value="1"/>
</dbReference>
<feature type="short sequence motif" description="Q motif" evidence="6">
    <location>
        <begin position="2"/>
        <end position="30"/>
    </location>
</feature>
<dbReference type="PROSITE" id="PS00039">
    <property type="entry name" value="DEAD_ATP_HELICASE"/>
    <property type="match status" value="1"/>
</dbReference>
<dbReference type="SUPFAM" id="SSF52540">
    <property type="entry name" value="P-loop containing nucleoside triphosphate hydrolases"/>
    <property type="match status" value="1"/>
</dbReference>
<dbReference type="InterPro" id="IPR050547">
    <property type="entry name" value="DEAD_box_RNA_helicases"/>
</dbReference>
<dbReference type="Gene3D" id="3.40.50.300">
    <property type="entry name" value="P-loop containing nucleotide triphosphate hydrolases"/>
    <property type="match status" value="2"/>
</dbReference>
<dbReference type="Pfam" id="PF00271">
    <property type="entry name" value="Helicase_C"/>
    <property type="match status" value="1"/>
</dbReference>
<dbReference type="Pfam" id="PF03880">
    <property type="entry name" value="DbpA"/>
    <property type="match status" value="1"/>
</dbReference>
<feature type="domain" description="DEAD-box RNA helicase Q" evidence="11">
    <location>
        <begin position="2"/>
        <end position="30"/>
    </location>
</feature>
<dbReference type="InterPro" id="IPR001650">
    <property type="entry name" value="Helicase_C-like"/>
</dbReference>
<protein>
    <recommendedName>
        <fullName evidence="1">RNA helicase</fullName>
        <ecNumber evidence="1">3.6.4.13</ecNumber>
    </recommendedName>
</protein>
<evidence type="ECO:0000259" key="11">
    <source>
        <dbReference type="PROSITE" id="PS51195"/>
    </source>
</evidence>
<dbReference type="EC" id="3.6.4.13" evidence="1"/>
<sequence length="623" mass="69750">MNKFEQLGLSESLQRAIIDLGFENPTEVQEKAIPLLLEQETDLVALAQTGTGKTAAFGFPLIQKIDANNRNTQALILSPTRELCLQITNEIKLYSKYEKGINVVAVYGGASISEQAREVKRGAQIIVATPGRMQDMINRGLVNITQINYCILDEADEMLNMGFYEDIVSILSTTPDEKNTWLFSATMPAEVSRIAKKFMHDPVEITVGAKNSGSATVSHEFYLVNARDRYEALKRLADANPDIFSVVFCRTKRDTQAVAEKLIEDGYNAAALHGDLSQAQRDGVMKSFRGRQIQMLVATDVAARGIDVDNITHVVNYQLPDEIETYNHRSGRTGRAGKLGTSIVIVTKSELRKISSIERIIKQKFEEKTIPSGIEICEIQLLHLATKIKDTEVDHEIDNYLPAINEVLEGLSKEELIKKMVSVEFNRFINYYKKNRDLSAQASGSERRDDRAPRENTSGATRYFVNIGSRDNFDWMQLKDFLRDTLELGREDVYKVDVKEGFSFFNTDEEHTDKVMGILNGMEIEGRRINVEISKNDGGGRRDHNGRSSGGGGGFRGERSSGQRSGGFGPRKEGEGAPRSDRREGGFRPRTESGSSDRPRRTEGERPASRSFEAAKTRRPRRS</sequence>
<keyword evidence="3 7" id="KW-0378">Hydrolase</keyword>
<evidence type="ECO:0000256" key="1">
    <source>
        <dbReference type="ARBA" id="ARBA00012552"/>
    </source>
</evidence>
<evidence type="ECO:0000256" key="6">
    <source>
        <dbReference type="PROSITE-ProRule" id="PRU00552"/>
    </source>
</evidence>
<dbReference type="InterPro" id="IPR012677">
    <property type="entry name" value="Nucleotide-bd_a/b_plait_sf"/>
</dbReference>
<gene>
    <name evidence="12" type="ORF">B0I10_105168</name>
</gene>
<dbReference type="CDD" id="cd00268">
    <property type="entry name" value="DEADc"/>
    <property type="match status" value="1"/>
</dbReference>
<evidence type="ECO:0000256" key="5">
    <source>
        <dbReference type="ARBA" id="ARBA00022840"/>
    </source>
</evidence>
<feature type="compositionally biased region" description="Basic and acidic residues" evidence="8">
    <location>
        <begin position="533"/>
        <end position="546"/>
    </location>
</feature>
<evidence type="ECO:0000256" key="7">
    <source>
        <dbReference type="RuleBase" id="RU000492"/>
    </source>
</evidence>
<evidence type="ECO:0000259" key="9">
    <source>
        <dbReference type="PROSITE" id="PS51192"/>
    </source>
</evidence>
<evidence type="ECO:0000256" key="3">
    <source>
        <dbReference type="ARBA" id="ARBA00022801"/>
    </source>
</evidence>
<dbReference type="GO" id="GO:0009409">
    <property type="term" value="P:response to cold"/>
    <property type="evidence" value="ECO:0007669"/>
    <property type="project" value="TreeGrafter"/>
</dbReference>
<evidence type="ECO:0000256" key="8">
    <source>
        <dbReference type="SAM" id="MobiDB-lite"/>
    </source>
</evidence>
<dbReference type="SUPFAM" id="SSF54928">
    <property type="entry name" value="RNA-binding domain, RBD"/>
    <property type="match status" value="1"/>
</dbReference>
<evidence type="ECO:0000256" key="4">
    <source>
        <dbReference type="ARBA" id="ARBA00022806"/>
    </source>
</evidence>
<dbReference type="SMART" id="SM00487">
    <property type="entry name" value="DEXDc"/>
    <property type="match status" value="1"/>
</dbReference>
<feature type="compositionally biased region" description="Basic and acidic residues" evidence="8">
    <location>
        <begin position="570"/>
        <end position="616"/>
    </location>
</feature>
<dbReference type="GO" id="GO:0033592">
    <property type="term" value="F:RNA strand annealing activity"/>
    <property type="evidence" value="ECO:0007669"/>
    <property type="project" value="TreeGrafter"/>
</dbReference>
<evidence type="ECO:0000259" key="10">
    <source>
        <dbReference type="PROSITE" id="PS51194"/>
    </source>
</evidence>
<dbReference type="Proteomes" id="UP000249518">
    <property type="component" value="Unassembled WGS sequence"/>
</dbReference>
<dbReference type="InterPro" id="IPR000629">
    <property type="entry name" value="RNA-helicase_DEAD-box_CS"/>
</dbReference>
<keyword evidence="5 7" id="KW-0067">ATP-binding</keyword>
<dbReference type="InterPro" id="IPR011545">
    <property type="entry name" value="DEAD/DEAH_box_helicase_dom"/>
</dbReference>
<dbReference type="RefSeq" id="WP_112085744.1">
    <property type="nucleotide sequence ID" value="NZ_QLSV01000005.1"/>
</dbReference>
<organism evidence="12 13">
    <name type="scientific">Flavobacterium lacus</name>
    <dbReference type="NCBI Taxonomy" id="1353778"/>
    <lineage>
        <taxon>Bacteria</taxon>
        <taxon>Pseudomonadati</taxon>
        <taxon>Bacteroidota</taxon>
        <taxon>Flavobacteriia</taxon>
        <taxon>Flavobacteriales</taxon>
        <taxon>Flavobacteriaceae</taxon>
        <taxon>Flavobacterium</taxon>
    </lineage>
</organism>
<evidence type="ECO:0000313" key="12">
    <source>
        <dbReference type="EMBL" id="RAR48556.1"/>
    </source>
</evidence>
<dbReference type="SMART" id="SM00490">
    <property type="entry name" value="HELICc"/>
    <property type="match status" value="1"/>
</dbReference>
<proteinExistence type="inferred from homology"/>
<dbReference type="InterPro" id="IPR044742">
    <property type="entry name" value="DEAD/DEAH_RhlB"/>
</dbReference>
<accession>A0A328WTS6</accession>